<feature type="repeat" description="PPR" evidence="2">
    <location>
        <begin position="307"/>
        <end position="337"/>
    </location>
</feature>
<dbReference type="GO" id="GO:0009451">
    <property type="term" value="P:RNA modification"/>
    <property type="evidence" value="ECO:0007669"/>
    <property type="project" value="InterPro"/>
</dbReference>
<keyword evidence="4" id="KW-1185">Reference proteome</keyword>
<dbReference type="AlphaFoldDB" id="A0A8J5VXT9"/>
<dbReference type="PANTHER" id="PTHR47926">
    <property type="entry name" value="PENTATRICOPEPTIDE REPEAT-CONTAINING PROTEIN"/>
    <property type="match status" value="1"/>
</dbReference>
<organism evidence="3 4">
    <name type="scientific">Zizania palustris</name>
    <name type="common">Northern wild rice</name>
    <dbReference type="NCBI Taxonomy" id="103762"/>
    <lineage>
        <taxon>Eukaryota</taxon>
        <taxon>Viridiplantae</taxon>
        <taxon>Streptophyta</taxon>
        <taxon>Embryophyta</taxon>
        <taxon>Tracheophyta</taxon>
        <taxon>Spermatophyta</taxon>
        <taxon>Magnoliopsida</taxon>
        <taxon>Liliopsida</taxon>
        <taxon>Poales</taxon>
        <taxon>Poaceae</taxon>
        <taxon>BOP clade</taxon>
        <taxon>Oryzoideae</taxon>
        <taxon>Oryzeae</taxon>
        <taxon>Zizaniinae</taxon>
        <taxon>Zizania</taxon>
    </lineage>
</organism>
<evidence type="ECO:0008006" key="5">
    <source>
        <dbReference type="Google" id="ProtNLM"/>
    </source>
</evidence>
<dbReference type="Proteomes" id="UP000729402">
    <property type="component" value="Unassembled WGS sequence"/>
</dbReference>
<reference evidence="3" key="2">
    <citation type="submission" date="2021-02" db="EMBL/GenBank/DDBJ databases">
        <authorList>
            <person name="Kimball J.A."/>
            <person name="Haas M.W."/>
            <person name="Macchietto M."/>
            <person name="Kono T."/>
            <person name="Duquette J."/>
            <person name="Shao M."/>
        </authorList>
    </citation>
    <scope>NUCLEOTIDE SEQUENCE</scope>
    <source>
        <tissue evidence="3">Fresh leaf tissue</tissue>
    </source>
</reference>
<comment type="caution">
    <text evidence="3">The sequence shown here is derived from an EMBL/GenBank/DDBJ whole genome shotgun (WGS) entry which is preliminary data.</text>
</comment>
<dbReference type="OrthoDB" id="1855397at2759"/>
<dbReference type="NCBIfam" id="TIGR00756">
    <property type="entry name" value="PPR"/>
    <property type="match status" value="2"/>
</dbReference>
<evidence type="ECO:0000256" key="1">
    <source>
        <dbReference type="ARBA" id="ARBA00022737"/>
    </source>
</evidence>
<evidence type="ECO:0000313" key="4">
    <source>
        <dbReference type="Proteomes" id="UP000729402"/>
    </source>
</evidence>
<keyword evidence="1" id="KW-0677">Repeat</keyword>
<dbReference type="PANTHER" id="PTHR47926:SF533">
    <property type="entry name" value="DYW DOMAIN-CONTAINING PROTEIN"/>
    <property type="match status" value="1"/>
</dbReference>
<dbReference type="EMBL" id="JAAALK010000286">
    <property type="protein sequence ID" value="KAG8062628.1"/>
    <property type="molecule type" value="Genomic_DNA"/>
</dbReference>
<dbReference type="GO" id="GO:0003723">
    <property type="term" value="F:RNA binding"/>
    <property type="evidence" value="ECO:0007669"/>
    <property type="project" value="InterPro"/>
</dbReference>
<gene>
    <name evidence="3" type="ORF">GUJ93_ZPchr0003g17901</name>
</gene>
<accession>A0A8J5VXT9</accession>
<dbReference type="InterPro" id="IPR002885">
    <property type="entry name" value="PPR_rpt"/>
</dbReference>
<dbReference type="Pfam" id="PF13041">
    <property type="entry name" value="PPR_2"/>
    <property type="match status" value="1"/>
</dbReference>
<proteinExistence type="predicted"/>
<sequence>MRPPLPPPPVSTVAALSALLARCPSVDAAAALHARLLRSSRLFRPPFLGNCLAAAYSRLGAAPSAVALLRHAPHANIFTRNILLVALLKSGDLQAARRLFDGMPDRDAVAYNSMISGYIDSGQTGEAFTLVRTMFEVGVRLSGFTFSIVLSAVRVARHGVQVHTAAVRHGFVHQNVVVGNALIDMYRRIGLMEHAVSVFWSMNGHDIVSWNSVMLVYRDGGQSSWVFECFRLIRSHVFFVDECSLSTVLSACMDAKDLSKGEQLFAHCVKMGLLSNPLICSAVISQLCVSDRLVDAVWLFEGMATWDSETYNAIISGYARRGLMEQALDLLQWHCKMVFFQLGLLLQVC</sequence>
<dbReference type="InterPro" id="IPR046960">
    <property type="entry name" value="PPR_At4g14850-like_plant"/>
</dbReference>
<evidence type="ECO:0000256" key="2">
    <source>
        <dbReference type="PROSITE-ProRule" id="PRU00708"/>
    </source>
</evidence>
<dbReference type="FunFam" id="1.25.40.10:FF:000442">
    <property type="entry name" value="Pentatricopeptide repeat-containing protein At3g49710"/>
    <property type="match status" value="1"/>
</dbReference>
<reference evidence="3" key="1">
    <citation type="journal article" date="2021" name="bioRxiv">
        <title>Whole Genome Assembly and Annotation of Northern Wild Rice, Zizania palustris L., Supports a Whole Genome Duplication in the Zizania Genus.</title>
        <authorList>
            <person name="Haas M."/>
            <person name="Kono T."/>
            <person name="Macchietto M."/>
            <person name="Millas R."/>
            <person name="McGilp L."/>
            <person name="Shao M."/>
            <person name="Duquette J."/>
            <person name="Hirsch C.N."/>
            <person name="Kimball J."/>
        </authorList>
    </citation>
    <scope>NUCLEOTIDE SEQUENCE</scope>
    <source>
        <tissue evidence="3">Fresh leaf tissue</tissue>
    </source>
</reference>
<protein>
    <recommendedName>
        <fullName evidence="5">Pentatricopeptide repeat-containing protein</fullName>
    </recommendedName>
</protein>
<dbReference type="Pfam" id="PF01535">
    <property type="entry name" value="PPR"/>
    <property type="match status" value="4"/>
</dbReference>
<dbReference type="PROSITE" id="PS51375">
    <property type="entry name" value="PPR"/>
    <property type="match status" value="2"/>
</dbReference>
<feature type="repeat" description="PPR" evidence="2">
    <location>
        <begin position="107"/>
        <end position="141"/>
    </location>
</feature>
<name>A0A8J5VXT9_ZIZPA</name>
<evidence type="ECO:0000313" key="3">
    <source>
        <dbReference type="EMBL" id="KAG8062628.1"/>
    </source>
</evidence>